<accession>G8XU54</accession>
<evidence type="ECO:0000313" key="2">
    <source>
        <dbReference type="EMBL" id="AEV80694.1"/>
    </source>
</evidence>
<keyword evidence="1" id="KW-0812">Transmembrane</keyword>
<feature type="transmembrane region" description="Helical" evidence="1">
    <location>
        <begin position="133"/>
        <end position="154"/>
    </location>
</feature>
<feature type="transmembrane region" description="Helical" evidence="1">
    <location>
        <begin position="21"/>
        <end position="39"/>
    </location>
</feature>
<feature type="transmembrane region" description="Helical" evidence="1">
    <location>
        <begin position="191"/>
        <end position="211"/>
    </location>
</feature>
<feature type="transmembrane region" description="Helical" evidence="1">
    <location>
        <begin position="59"/>
        <end position="75"/>
    </location>
</feature>
<gene>
    <name evidence="2" type="primary">US12C</name>
</gene>
<keyword evidence="1" id="KW-1133">Transmembrane helix</keyword>
<feature type="transmembrane region" description="Helical" evidence="1">
    <location>
        <begin position="82"/>
        <end position="101"/>
    </location>
</feature>
<evidence type="ECO:0000313" key="3">
    <source>
        <dbReference type="Proteomes" id="UP000113346"/>
    </source>
</evidence>
<feature type="transmembrane region" description="Helical" evidence="1">
    <location>
        <begin position="160"/>
        <end position="179"/>
    </location>
</feature>
<reference evidence="2" key="1">
    <citation type="submission" date="2011-12" db="EMBL/GenBank/DDBJ databases">
        <title>Comparative genomics of primate cytomegaloviruses.</title>
        <authorList>
            <person name="Davison A.J."/>
            <person name="Holton M."/>
            <person name="Dolan A."/>
            <person name="Dargan D.J."/>
            <person name="Gatherer D."/>
            <person name="Hayward G.S."/>
        </authorList>
    </citation>
    <scope>NUCLEOTIDE SEQUENCE [LARGE SCALE GENOMIC DNA]</scope>
    <source>
        <strain evidence="2">Colburn</strain>
    </source>
</reference>
<dbReference type="Proteomes" id="UP000113346">
    <property type="component" value="Segment"/>
</dbReference>
<sequence length="253" mass="28474">MDAKIDSSLRQLSRTAMIIEVYAWFSVAVAWTVVVYGVARFTFPVIFVPENCHEDPAPVLLLFIPVVLLYVTYFRQETLNRAGSWIYSVAIVSVSNTVYLTCADDDSTPMLMFLMSFVLFITYSACVRWTKLLCVYFFVCIAVAMSVSLASGNNHVSTKVAMYVMISMVLIGVTANNTFDVHNMPVHRAKTGSLLLYYAFIIIYQMSVFAWTPGLCSMNPYDMFSSFRNRQASHAHHPTPKLSMPSMPSVPEL</sequence>
<proteinExistence type="predicted"/>
<evidence type="ECO:0000256" key="1">
    <source>
        <dbReference type="SAM" id="Phobius"/>
    </source>
</evidence>
<feature type="transmembrane region" description="Helical" evidence="1">
    <location>
        <begin position="107"/>
        <end position="126"/>
    </location>
</feature>
<dbReference type="EMBL" id="FJ483969">
    <property type="protein sequence ID" value="AEV80694.1"/>
    <property type="molecule type" value="Genomic_DNA"/>
</dbReference>
<name>G8XU54_SCMVC</name>
<organism evidence="2 3">
    <name type="scientific">Simian cytomegalovirus (strain Colburn)</name>
    <dbReference type="NCBI Taxonomy" id="50292"/>
    <lineage>
        <taxon>Viruses</taxon>
        <taxon>Duplodnaviria</taxon>
        <taxon>Heunggongvirae</taxon>
        <taxon>Peploviricota</taxon>
        <taxon>Herviviricetes</taxon>
        <taxon>Herpesvirales</taxon>
        <taxon>Orthoherpesviridae</taxon>
        <taxon>Betaherpesvirinae</taxon>
        <taxon>Cytomegalovirus</taxon>
        <taxon>Cytomegalovirus cercopithecinebeta5</taxon>
    </lineage>
</organism>
<keyword evidence="1" id="KW-0472">Membrane</keyword>
<organismHost>
    <name type="scientific">Macaca</name>
    <name type="common">macaques</name>
    <dbReference type="NCBI Taxonomy" id="9539"/>
</organismHost>
<protein>
    <submittedName>
        <fullName evidence="2">Membrane protein US12C</fullName>
    </submittedName>
</protein>